<evidence type="ECO:0000256" key="3">
    <source>
        <dbReference type="ARBA" id="ARBA00022670"/>
    </source>
</evidence>
<dbReference type="PANTHER" id="PTHR33695">
    <property type="entry name" value="LIPOPROTEIN SIGNAL PEPTIDASE"/>
    <property type="match status" value="1"/>
</dbReference>
<dbReference type="PRINTS" id="PR00781">
    <property type="entry name" value="LIPOSIGPTASE"/>
</dbReference>
<dbReference type="GO" id="GO:0004190">
    <property type="term" value="F:aspartic-type endopeptidase activity"/>
    <property type="evidence" value="ECO:0007669"/>
    <property type="project" value="UniProtKB-EC"/>
</dbReference>
<comment type="subcellular location">
    <subcellularLocation>
        <location evidence="9">Cell membrane</location>
        <topology evidence="9">Multi-pass membrane protein</topology>
    </subcellularLocation>
</comment>
<evidence type="ECO:0000256" key="10">
    <source>
        <dbReference type="RuleBase" id="RU000594"/>
    </source>
</evidence>
<evidence type="ECO:0000256" key="9">
    <source>
        <dbReference type="HAMAP-Rule" id="MF_00161"/>
    </source>
</evidence>
<proteinExistence type="inferred from homology"/>
<comment type="pathway">
    <text evidence="9">Protein modification; lipoprotein biosynthesis (signal peptide cleavage).</text>
</comment>
<gene>
    <name evidence="9 13" type="primary">lspA</name>
    <name evidence="13" type="ORF">MXD59_09645</name>
</gene>
<evidence type="ECO:0000256" key="12">
    <source>
        <dbReference type="SAM" id="MobiDB-lite"/>
    </source>
</evidence>
<feature type="compositionally biased region" description="Low complexity" evidence="12">
    <location>
        <begin position="57"/>
        <end position="68"/>
    </location>
</feature>
<feature type="transmembrane region" description="Helical" evidence="9">
    <location>
        <begin position="201"/>
        <end position="222"/>
    </location>
</feature>
<feature type="region of interest" description="Disordered" evidence="12">
    <location>
        <begin position="36"/>
        <end position="68"/>
    </location>
</feature>
<evidence type="ECO:0000256" key="4">
    <source>
        <dbReference type="ARBA" id="ARBA00022692"/>
    </source>
</evidence>
<dbReference type="HAMAP" id="MF_00161">
    <property type="entry name" value="LspA"/>
    <property type="match status" value="1"/>
</dbReference>
<dbReference type="PROSITE" id="PS00855">
    <property type="entry name" value="SPASE_II"/>
    <property type="match status" value="1"/>
</dbReference>
<feature type="transmembrane region" description="Helical" evidence="9">
    <location>
        <begin position="126"/>
        <end position="153"/>
    </location>
</feature>
<accession>A0ABT0JWV9</accession>
<protein>
    <recommendedName>
        <fullName evidence="9">Lipoprotein signal peptidase</fullName>
        <ecNumber evidence="9">3.4.23.36</ecNumber>
    </recommendedName>
    <alternativeName>
        <fullName evidence="9">Prolipoprotein signal peptidase</fullName>
    </alternativeName>
    <alternativeName>
        <fullName evidence="9">Signal peptidase II</fullName>
        <shortName evidence="9">SPase II</shortName>
    </alternativeName>
</protein>
<sequence length="262" mass="26011">MGEATGIGTTRVSSASLSSTSVSSASVASASVASAGVAPAGSATTSIGSSVSEDPTGRGAPASAASRPAGVGAARRPVALLVATAAALIALDVITKHLAVAKLSGRNPVEVIPGVLDLELTRNSGAAFSIAGGSTVVLSLVALLVIGVVVFTARRLRSTGWAVVLGALLGGAIGNLIDRIFRAPGPLRGHVVDFVHLHHWPIFNVADSAIVCGGVLAVLLSLRGVGLDGSHHTDIPDGARGDGATPEHTERSEPSEQQAPRG</sequence>
<evidence type="ECO:0000256" key="2">
    <source>
        <dbReference type="ARBA" id="ARBA00022475"/>
    </source>
</evidence>
<comment type="function">
    <text evidence="9 10">This protein specifically catalyzes the removal of signal peptides from prolipoproteins.</text>
</comment>
<feature type="region of interest" description="Disordered" evidence="12">
    <location>
        <begin position="233"/>
        <end position="262"/>
    </location>
</feature>
<feature type="compositionally biased region" description="Basic and acidic residues" evidence="12">
    <location>
        <begin position="233"/>
        <end position="254"/>
    </location>
</feature>
<name>A0ABT0JWV9_9ACTN</name>
<dbReference type="PANTHER" id="PTHR33695:SF1">
    <property type="entry name" value="LIPOPROTEIN SIGNAL PEPTIDASE"/>
    <property type="match status" value="1"/>
</dbReference>
<organism evidence="13 14">
    <name type="scientific">Frankia umida</name>
    <dbReference type="NCBI Taxonomy" id="573489"/>
    <lineage>
        <taxon>Bacteria</taxon>
        <taxon>Bacillati</taxon>
        <taxon>Actinomycetota</taxon>
        <taxon>Actinomycetes</taxon>
        <taxon>Frankiales</taxon>
        <taxon>Frankiaceae</taxon>
        <taxon>Frankia</taxon>
    </lineage>
</organism>
<keyword evidence="3 9" id="KW-0645">Protease</keyword>
<evidence type="ECO:0000256" key="6">
    <source>
        <dbReference type="ARBA" id="ARBA00022801"/>
    </source>
</evidence>
<dbReference type="RefSeq" id="WP_248824391.1">
    <property type="nucleotide sequence ID" value="NZ_JALKFT010000007.1"/>
</dbReference>
<comment type="catalytic activity">
    <reaction evidence="9 10">
        <text>Release of signal peptides from bacterial membrane prolipoproteins. Hydrolyzes -Xaa-Yaa-Zaa-|-(S,diacylglyceryl)Cys-, in which Xaa is hydrophobic (preferably Leu), and Yaa (Ala or Ser) and Zaa (Gly or Ala) have small, neutral side chains.</text>
        <dbReference type="EC" id="3.4.23.36"/>
    </reaction>
</comment>
<dbReference type="InterPro" id="IPR001872">
    <property type="entry name" value="Peptidase_A8"/>
</dbReference>
<dbReference type="NCBIfam" id="TIGR00077">
    <property type="entry name" value="lspA"/>
    <property type="match status" value="1"/>
</dbReference>
<evidence type="ECO:0000256" key="11">
    <source>
        <dbReference type="RuleBase" id="RU004181"/>
    </source>
</evidence>
<keyword evidence="5 9" id="KW-0064">Aspartyl protease</keyword>
<feature type="active site" evidence="9">
    <location>
        <position position="207"/>
    </location>
</feature>
<comment type="similarity">
    <text evidence="1 9 11">Belongs to the peptidase A8 family.</text>
</comment>
<dbReference type="EC" id="3.4.23.36" evidence="9"/>
<keyword evidence="7 9" id="KW-1133">Transmembrane helix</keyword>
<dbReference type="EMBL" id="JALKFT010000007">
    <property type="protein sequence ID" value="MCK9876035.1"/>
    <property type="molecule type" value="Genomic_DNA"/>
</dbReference>
<keyword evidence="2 9" id="KW-1003">Cell membrane</keyword>
<feature type="transmembrane region" description="Helical" evidence="9">
    <location>
        <begin position="160"/>
        <end position="181"/>
    </location>
</feature>
<evidence type="ECO:0000313" key="13">
    <source>
        <dbReference type="EMBL" id="MCK9876035.1"/>
    </source>
</evidence>
<comment type="caution">
    <text evidence="13">The sequence shown here is derived from an EMBL/GenBank/DDBJ whole genome shotgun (WGS) entry which is preliminary data.</text>
</comment>
<keyword evidence="8 9" id="KW-0472">Membrane</keyword>
<evidence type="ECO:0000256" key="7">
    <source>
        <dbReference type="ARBA" id="ARBA00022989"/>
    </source>
</evidence>
<feature type="compositionally biased region" description="Low complexity" evidence="12">
    <location>
        <begin position="36"/>
        <end position="46"/>
    </location>
</feature>
<evidence type="ECO:0000256" key="5">
    <source>
        <dbReference type="ARBA" id="ARBA00022750"/>
    </source>
</evidence>
<evidence type="ECO:0000313" key="14">
    <source>
        <dbReference type="Proteomes" id="UP001201873"/>
    </source>
</evidence>
<keyword evidence="6 9" id="KW-0378">Hydrolase</keyword>
<keyword evidence="4 9" id="KW-0812">Transmembrane</keyword>
<feature type="transmembrane region" description="Helical" evidence="9">
    <location>
        <begin position="78"/>
        <end position="99"/>
    </location>
</feature>
<feature type="active site" evidence="9">
    <location>
        <position position="193"/>
    </location>
</feature>
<evidence type="ECO:0000256" key="1">
    <source>
        <dbReference type="ARBA" id="ARBA00006139"/>
    </source>
</evidence>
<dbReference type="Pfam" id="PF01252">
    <property type="entry name" value="Peptidase_A8"/>
    <property type="match status" value="1"/>
</dbReference>
<keyword evidence="14" id="KW-1185">Reference proteome</keyword>
<evidence type="ECO:0000256" key="8">
    <source>
        <dbReference type="ARBA" id="ARBA00023136"/>
    </source>
</evidence>
<reference evidence="13 14" key="1">
    <citation type="submission" date="2022-04" db="EMBL/GenBank/DDBJ databases">
        <title>Genome diversity in the genus Frankia.</title>
        <authorList>
            <person name="Carlos-Shanley C."/>
            <person name="Hahn D."/>
        </authorList>
    </citation>
    <scope>NUCLEOTIDE SEQUENCE [LARGE SCALE GENOMIC DNA]</scope>
    <source>
        <strain evidence="13 14">Ag45/Mut15</strain>
    </source>
</reference>
<dbReference type="Proteomes" id="UP001201873">
    <property type="component" value="Unassembled WGS sequence"/>
</dbReference>